<name>A0A2V5IHU3_ASPV1</name>
<keyword evidence="2" id="KW-1185">Reference proteome</keyword>
<dbReference type="EMBL" id="KZ825136">
    <property type="protein sequence ID" value="PYI19286.1"/>
    <property type="molecule type" value="Genomic_DNA"/>
</dbReference>
<dbReference type="AlphaFoldDB" id="A0A2V5IHU3"/>
<evidence type="ECO:0000313" key="1">
    <source>
        <dbReference type="EMBL" id="PYI19286.1"/>
    </source>
</evidence>
<dbReference type="STRING" id="1450538.A0A2V5IHU3"/>
<keyword evidence="1" id="KW-0808">Transferase</keyword>
<keyword evidence="1" id="KW-0489">Methyltransferase</keyword>
<evidence type="ECO:0000313" key="2">
    <source>
        <dbReference type="Proteomes" id="UP000249829"/>
    </source>
</evidence>
<proteinExistence type="predicted"/>
<reference evidence="1 2" key="1">
    <citation type="submission" date="2018-02" db="EMBL/GenBank/DDBJ databases">
        <title>The genomes of Aspergillus section Nigri reveals drivers in fungal speciation.</title>
        <authorList>
            <consortium name="DOE Joint Genome Institute"/>
            <person name="Vesth T.C."/>
            <person name="Nybo J."/>
            <person name="Theobald S."/>
            <person name="Brandl J."/>
            <person name="Frisvad J.C."/>
            <person name="Nielsen K.F."/>
            <person name="Lyhne E.K."/>
            <person name="Kogle M.E."/>
            <person name="Kuo A."/>
            <person name="Riley R."/>
            <person name="Clum A."/>
            <person name="Nolan M."/>
            <person name="Lipzen A."/>
            <person name="Salamov A."/>
            <person name="Henrissat B."/>
            <person name="Wiebenga A."/>
            <person name="De vries R.P."/>
            <person name="Grigoriev I.V."/>
            <person name="Mortensen U.H."/>
            <person name="Andersen M.R."/>
            <person name="Baker S.E."/>
        </authorList>
    </citation>
    <scope>NUCLEOTIDE SEQUENCE [LARGE SCALE GENOMIC DNA]</scope>
    <source>
        <strain evidence="1 2">CBS 115571</strain>
    </source>
</reference>
<sequence>MACPLSMHEVHPAADFTQQVSTVPFTVPSAISQPAFPGESHDDEGILDSHLVLFCDRESSAYSNSSQGLDDDFSDYAEELASDTTSLDSEITSYRYENGRRYHAYKDGAYWAPNDDKQNTQLDIAHHMFTLLLDGKLHLAPTGYSIQRALDIGTGTGIWAIDFADEHPSAEVIGTDLSPIQPSFIPPNLQFVIDDACEDWIYPANYFNLIHTRTLYGAVADWPQFYRKALRHLRPGGWFDQLEMSIQFRSDDETLSEDHVLAIWSKTFLEAGEKLGKTFRIAELAAGYMREAGFQNVVEHRYKLPVGPWSRDKKLKSLGMWNLVHCEHGIEGWAMALLTRVMKWTFAEVHVFLAQMRKGLRDPNVHAYFEV</sequence>
<dbReference type="CDD" id="cd02440">
    <property type="entry name" value="AdoMet_MTases"/>
    <property type="match status" value="1"/>
</dbReference>
<dbReference type="SUPFAM" id="SSF53335">
    <property type="entry name" value="S-adenosyl-L-methionine-dependent methyltransferases"/>
    <property type="match status" value="1"/>
</dbReference>
<accession>A0A2V5IHU3</accession>
<dbReference type="PANTHER" id="PTHR43591">
    <property type="entry name" value="METHYLTRANSFERASE"/>
    <property type="match status" value="1"/>
</dbReference>
<dbReference type="GO" id="GO:0008168">
    <property type="term" value="F:methyltransferase activity"/>
    <property type="evidence" value="ECO:0007669"/>
    <property type="project" value="UniProtKB-KW"/>
</dbReference>
<gene>
    <name evidence="1" type="ORF">BO99DRAFT_422581</name>
</gene>
<dbReference type="PANTHER" id="PTHR43591:SF10">
    <property type="entry name" value="ABC TRANSMEMBRANE TYPE-1 DOMAIN-CONTAINING PROTEIN-RELATED"/>
    <property type="match status" value="1"/>
</dbReference>
<dbReference type="GO" id="GO:0032259">
    <property type="term" value="P:methylation"/>
    <property type="evidence" value="ECO:0007669"/>
    <property type="project" value="UniProtKB-KW"/>
</dbReference>
<dbReference type="InterPro" id="IPR029063">
    <property type="entry name" value="SAM-dependent_MTases_sf"/>
</dbReference>
<protein>
    <submittedName>
        <fullName evidence="1">SAM dependent methyltransferase</fullName>
    </submittedName>
</protein>
<dbReference type="Gene3D" id="3.40.50.150">
    <property type="entry name" value="Vaccinia Virus protein VP39"/>
    <property type="match status" value="1"/>
</dbReference>
<dbReference type="Proteomes" id="UP000249829">
    <property type="component" value="Unassembled WGS sequence"/>
</dbReference>
<dbReference type="Pfam" id="PF13489">
    <property type="entry name" value="Methyltransf_23"/>
    <property type="match status" value="1"/>
</dbReference>
<dbReference type="OMA" id="WNLLHIT"/>
<organism evidence="1 2">
    <name type="scientific">Aspergillus violaceofuscus (strain CBS 115571)</name>
    <dbReference type="NCBI Taxonomy" id="1450538"/>
    <lineage>
        <taxon>Eukaryota</taxon>
        <taxon>Fungi</taxon>
        <taxon>Dikarya</taxon>
        <taxon>Ascomycota</taxon>
        <taxon>Pezizomycotina</taxon>
        <taxon>Eurotiomycetes</taxon>
        <taxon>Eurotiomycetidae</taxon>
        <taxon>Eurotiales</taxon>
        <taxon>Aspergillaceae</taxon>
        <taxon>Aspergillus</taxon>
    </lineage>
</organism>